<dbReference type="PANTHER" id="PTHR30437">
    <property type="entry name" value="TRANSCRIPTION ELONGATION FACTOR GREA"/>
    <property type="match status" value="1"/>
</dbReference>
<protein>
    <recommendedName>
        <fullName evidence="6">Transcription elongation factor</fullName>
    </recommendedName>
</protein>
<dbReference type="PIRSF" id="PIRSF006092">
    <property type="entry name" value="GreA_GreB"/>
    <property type="match status" value="1"/>
</dbReference>
<keyword evidence="1" id="KW-0805">Transcription regulation</keyword>
<evidence type="ECO:0000259" key="4">
    <source>
        <dbReference type="Pfam" id="PF03449"/>
    </source>
</evidence>
<dbReference type="GO" id="GO:0003677">
    <property type="term" value="F:DNA binding"/>
    <property type="evidence" value="ECO:0007669"/>
    <property type="project" value="InterPro"/>
</dbReference>
<evidence type="ECO:0000313" key="5">
    <source>
        <dbReference type="EMBL" id="DAF56622.1"/>
    </source>
</evidence>
<feature type="domain" description="Transcription elongation factor GreA/GreB C-terminal" evidence="3">
    <location>
        <begin position="89"/>
        <end position="157"/>
    </location>
</feature>
<dbReference type="EMBL" id="BK032721">
    <property type="protein sequence ID" value="DAF56622.1"/>
    <property type="molecule type" value="Genomic_DNA"/>
</dbReference>
<dbReference type="InterPro" id="IPR022691">
    <property type="entry name" value="Tscrpt_elong_fac_GreA/B_N"/>
</dbReference>
<dbReference type="SUPFAM" id="SSF54534">
    <property type="entry name" value="FKBP-like"/>
    <property type="match status" value="1"/>
</dbReference>
<organism evidence="5">
    <name type="scientific">Myoviridae sp. ctWb16</name>
    <dbReference type="NCBI Taxonomy" id="2827690"/>
    <lineage>
        <taxon>Viruses</taxon>
        <taxon>Duplodnaviria</taxon>
        <taxon>Heunggongvirae</taxon>
        <taxon>Uroviricota</taxon>
        <taxon>Caudoviricetes</taxon>
    </lineage>
</organism>
<sequence length="159" mass="18649">MTIIITRKGYDKLSNELNELVHNERPKAYQMLEETRPIGVSDEFPPEYLQAIDFQNRIEKKISDLQDILRDSRIFEKTMICYNEKGNYKIGFGATVTFINTETEEIKRYTIVSTYESDISNGLISIQAPFVKEMIGLSLNDYFEYNDNEYEIINIQYSL</sequence>
<dbReference type="GO" id="GO:0070063">
    <property type="term" value="F:RNA polymerase binding"/>
    <property type="evidence" value="ECO:0007669"/>
    <property type="project" value="InterPro"/>
</dbReference>
<reference evidence="5" key="1">
    <citation type="journal article" date="2021" name="Proc. Natl. Acad. Sci. U.S.A.">
        <title>A Catalog of Tens of Thousands of Viruses from Human Metagenomes Reveals Hidden Associations with Chronic Diseases.</title>
        <authorList>
            <person name="Tisza M.J."/>
            <person name="Buck C.B."/>
        </authorList>
    </citation>
    <scope>NUCLEOTIDE SEQUENCE</scope>
    <source>
        <strain evidence="5">CtWb16</strain>
    </source>
</reference>
<feature type="domain" description="Transcription elongation factor GreA/GreB N-terminal" evidence="4">
    <location>
        <begin position="3"/>
        <end position="74"/>
    </location>
</feature>
<dbReference type="Gene3D" id="1.10.287.180">
    <property type="entry name" value="Transcription elongation factor, GreA/GreB, N-terminal domain"/>
    <property type="match status" value="1"/>
</dbReference>
<dbReference type="GO" id="GO:0032784">
    <property type="term" value="P:regulation of DNA-templated transcription elongation"/>
    <property type="evidence" value="ECO:0007669"/>
    <property type="project" value="InterPro"/>
</dbReference>
<dbReference type="PANTHER" id="PTHR30437:SF4">
    <property type="entry name" value="TRANSCRIPTION ELONGATION FACTOR GREA"/>
    <property type="match status" value="1"/>
</dbReference>
<name>A0A8S5T084_9CAUD</name>
<dbReference type="Pfam" id="PF03449">
    <property type="entry name" value="GreA_GreB_N"/>
    <property type="match status" value="1"/>
</dbReference>
<keyword evidence="2" id="KW-0804">Transcription</keyword>
<proteinExistence type="predicted"/>
<dbReference type="InterPro" id="IPR023459">
    <property type="entry name" value="Tscrpt_elong_fac_GreA/B_fam"/>
</dbReference>
<dbReference type="SUPFAM" id="SSF46557">
    <property type="entry name" value="GreA transcript cleavage protein, N-terminal domain"/>
    <property type="match status" value="1"/>
</dbReference>
<evidence type="ECO:0008006" key="6">
    <source>
        <dbReference type="Google" id="ProtNLM"/>
    </source>
</evidence>
<dbReference type="InterPro" id="IPR001437">
    <property type="entry name" value="Tscrpt_elong_fac_GreA/B_C"/>
</dbReference>
<dbReference type="InterPro" id="IPR036953">
    <property type="entry name" value="GreA/GreB_C_sf"/>
</dbReference>
<dbReference type="InterPro" id="IPR036805">
    <property type="entry name" value="Tscrpt_elong_fac_GreA/B_N_sf"/>
</dbReference>
<evidence type="ECO:0000256" key="1">
    <source>
        <dbReference type="ARBA" id="ARBA00023015"/>
    </source>
</evidence>
<dbReference type="GO" id="GO:0006354">
    <property type="term" value="P:DNA-templated transcription elongation"/>
    <property type="evidence" value="ECO:0007669"/>
    <property type="project" value="TreeGrafter"/>
</dbReference>
<dbReference type="Pfam" id="PF01272">
    <property type="entry name" value="GreA_GreB"/>
    <property type="match status" value="1"/>
</dbReference>
<accession>A0A8S5T084</accession>
<dbReference type="Gene3D" id="3.10.50.30">
    <property type="entry name" value="Transcription elongation factor, GreA/GreB, C-terminal domain"/>
    <property type="match status" value="1"/>
</dbReference>
<evidence type="ECO:0000256" key="2">
    <source>
        <dbReference type="ARBA" id="ARBA00023163"/>
    </source>
</evidence>
<evidence type="ECO:0000259" key="3">
    <source>
        <dbReference type="Pfam" id="PF01272"/>
    </source>
</evidence>